<proteinExistence type="predicted"/>
<dbReference type="InterPro" id="IPR013083">
    <property type="entry name" value="Znf_RING/FYVE/PHD"/>
</dbReference>
<organism evidence="7 8">
    <name type="scientific">Malassezia japonica</name>
    <dbReference type="NCBI Taxonomy" id="223818"/>
    <lineage>
        <taxon>Eukaryota</taxon>
        <taxon>Fungi</taxon>
        <taxon>Dikarya</taxon>
        <taxon>Basidiomycota</taxon>
        <taxon>Ustilaginomycotina</taxon>
        <taxon>Malasseziomycetes</taxon>
        <taxon>Malasseziales</taxon>
        <taxon>Malasseziaceae</taxon>
        <taxon>Malassezia</taxon>
    </lineage>
</organism>
<dbReference type="InterPro" id="IPR001965">
    <property type="entry name" value="Znf_PHD"/>
</dbReference>
<dbReference type="EMBL" id="CP119958">
    <property type="protein sequence ID" value="WFD37177.1"/>
    <property type="molecule type" value="Genomic_DNA"/>
</dbReference>
<dbReference type="RefSeq" id="XP_060120074.1">
    <property type="nucleotide sequence ID" value="XM_060264091.1"/>
</dbReference>
<reference evidence="7" key="1">
    <citation type="submission" date="2023-03" db="EMBL/GenBank/DDBJ databases">
        <title>Mating type loci evolution in Malassezia.</title>
        <authorList>
            <person name="Coelho M.A."/>
        </authorList>
    </citation>
    <scope>NUCLEOTIDE SEQUENCE</scope>
    <source>
        <strain evidence="7">CBS 9431</strain>
    </source>
</reference>
<protein>
    <recommendedName>
        <fullName evidence="6">PHD-type domain-containing protein</fullName>
    </recommendedName>
</protein>
<evidence type="ECO:0000313" key="7">
    <source>
        <dbReference type="EMBL" id="WFD37177.1"/>
    </source>
</evidence>
<dbReference type="GO" id="GO:0006357">
    <property type="term" value="P:regulation of transcription by RNA polymerase II"/>
    <property type="evidence" value="ECO:0007669"/>
    <property type="project" value="TreeGrafter"/>
</dbReference>
<name>A0AAF0F2E8_9BASI</name>
<dbReference type="InterPro" id="IPR052819">
    <property type="entry name" value="Chromatin_regulatory_protein"/>
</dbReference>
<dbReference type="Proteomes" id="UP001217754">
    <property type="component" value="Chromosome 1"/>
</dbReference>
<keyword evidence="2 4" id="KW-0863">Zinc-finger</keyword>
<evidence type="ECO:0000313" key="8">
    <source>
        <dbReference type="Proteomes" id="UP001217754"/>
    </source>
</evidence>
<evidence type="ECO:0000259" key="6">
    <source>
        <dbReference type="PROSITE" id="PS50016"/>
    </source>
</evidence>
<evidence type="ECO:0000256" key="4">
    <source>
        <dbReference type="PROSITE-ProRule" id="PRU00146"/>
    </source>
</evidence>
<accession>A0AAF0F2E8</accession>
<feature type="compositionally biased region" description="Basic and acidic residues" evidence="5">
    <location>
        <begin position="585"/>
        <end position="595"/>
    </location>
</feature>
<dbReference type="PROSITE" id="PS01359">
    <property type="entry name" value="ZF_PHD_1"/>
    <property type="match status" value="1"/>
</dbReference>
<dbReference type="PANTHER" id="PTHR47636:SF1">
    <property type="entry name" value="TRANSCRIPTIONAL REGULATORY PROTEIN RCO1"/>
    <property type="match status" value="1"/>
</dbReference>
<gene>
    <name evidence="7" type="ORF">MJAP1_000119</name>
</gene>
<keyword evidence="8" id="KW-1185">Reference proteome</keyword>
<dbReference type="PANTHER" id="PTHR47636">
    <property type="entry name" value="TRANSCRIPTIONAL REGULATORY PROTEIN RCO1"/>
    <property type="match status" value="1"/>
</dbReference>
<evidence type="ECO:0000256" key="2">
    <source>
        <dbReference type="ARBA" id="ARBA00022771"/>
    </source>
</evidence>
<keyword evidence="1" id="KW-0479">Metal-binding</keyword>
<evidence type="ECO:0000256" key="5">
    <source>
        <dbReference type="SAM" id="MobiDB-lite"/>
    </source>
</evidence>
<dbReference type="GO" id="GO:0008270">
    <property type="term" value="F:zinc ion binding"/>
    <property type="evidence" value="ECO:0007669"/>
    <property type="project" value="UniProtKB-KW"/>
</dbReference>
<keyword evidence="3" id="KW-0862">Zinc</keyword>
<feature type="region of interest" description="Disordered" evidence="5">
    <location>
        <begin position="511"/>
        <end position="530"/>
    </location>
</feature>
<dbReference type="Gene3D" id="3.30.40.10">
    <property type="entry name" value="Zinc/RING finger domain, C3HC4 (zinc finger)"/>
    <property type="match status" value="2"/>
</dbReference>
<sequence length="650" mass="70551">MSQGTTDEARTPLTSSPAPSKDMDDIGTVGDKAHTPDMLIDDDEPRAAPPAAVPTSAIATEILPDPASLPPYPGVAVAGAQHPPAASVPPSEARPPKRRGRPTAGATRTQRVRAARPSGPMLAVGPSPLRAAAEGERANPAAEQDLPMIGVAPATDEMDWESLNNDYCETCRGHGRFLCCDGCPRSFHFACVNPPLDVDEMPFPNGTLLPKKKADTKSSDPRAARLDADDSWFCRVCFAERVPPKAVRGYGPFNPLLQQLERENPSIFSLPVELRNYYKGVSTSADGSYVDSTSLRPLKLSRHGFVEERDPYLLRDKHGEAVLCYQCGGSALPPNEILPDANRKATLAEERKALDTLADAALAEHRPPRAPQHGRRMISCDFCNLHWHLDCAKLPMSGMPPPTRRWKCPAHSSHAEPRVRIPRAANQVKTVDVPRATEAPVGGRRREYGEVDVLLDADDKTFVGESGSGHSAAPPYEDVTVSNANGARVRYRIPEKTIRLEFWSRAALERKTPRPRHAPAPIATHRPLEDTGPIPASAWEQLLAVALSETRPSTSGTEARTPENVAQHAAAARTSLAPNATPFDGAERSTYKASEEVPLVPSARPDDVPQQPAAPSLTYIYPTELAELRAVKRLMKAKGADRLRDFLQQP</sequence>
<feature type="compositionally biased region" description="Polar residues" evidence="5">
    <location>
        <begin position="1"/>
        <end position="18"/>
    </location>
</feature>
<feature type="domain" description="PHD-type" evidence="6">
    <location>
        <begin position="165"/>
        <end position="240"/>
    </location>
</feature>
<dbReference type="PROSITE" id="PS50016">
    <property type="entry name" value="ZF_PHD_2"/>
    <property type="match status" value="1"/>
</dbReference>
<dbReference type="InterPro" id="IPR019786">
    <property type="entry name" value="Zinc_finger_PHD-type_CS"/>
</dbReference>
<feature type="region of interest" description="Disordered" evidence="5">
    <location>
        <begin position="573"/>
        <end position="615"/>
    </location>
</feature>
<dbReference type="Pfam" id="PF00628">
    <property type="entry name" value="PHD"/>
    <property type="match status" value="2"/>
</dbReference>
<dbReference type="InterPro" id="IPR011011">
    <property type="entry name" value="Znf_FYVE_PHD"/>
</dbReference>
<evidence type="ECO:0000256" key="1">
    <source>
        <dbReference type="ARBA" id="ARBA00022723"/>
    </source>
</evidence>
<dbReference type="SUPFAM" id="SSF57903">
    <property type="entry name" value="FYVE/PHD zinc finger"/>
    <property type="match status" value="2"/>
</dbReference>
<feature type="region of interest" description="Disordered" evidence="5">
    <location>
        <begin position="1"/>
        <end position="124"/>
    </location>
</feature>
<dbReference type="GO" id="GO:0032221">
    <property type="term" value="C:Rpd3S complex"/>
    <property type="evidence" value="ECO:0007669"/>
    <property type="project" value="TreeGrafter"/>
</dbReference>
<dbReference type="InterPro" id="IPR019787">
    <property type="entry name" value="Znf_PHD-finger"/>
</dbReference>
<dbReference type="GeneID" id="85223768"/>
<evidence type="ECO:0000256" key="3">
    <source>
        <dbReference type="ARBA" id="ARBA00022833"/>
    </source>
</evidence>
<dbReference type="SMART" id="SM00249">
    <property type="entry name" value="PHD"/>
    <property type="match status" value="2"/>
</dbReference>
<dbReference type="AlphaFoldDB" id="A0AAF0F2E8"/>